<dbReference type="OrthoDB" id="27336at10239"/>
<evidence type="ECO:0000313" key="9">
    <source>
        <dbReference type="EMBL" id="QRN46219.1"/>
    </source>
</evidence>
<dbReference type="KEGG" id="vg:5176062"/>
<dbReference type="EMBL" id="HM595733">
    <property type="protein sequence ID" value="ADV91339.1"/>
    <property type="molecule type" value="Genomic_DNA"/>
</dbReference>
<dbReference type="EMBL" id="MK503925">
    <property type="protein sequence ID" value="QED40307.1"/>
    <property type="molecule type" value="Genomic_DNA"/>
</dbReference>
<evidence type="ECO:0000313" key="10">
    <source>
        <dbReference type="EMBL" id="QWS70924.1"/>
    </source>
</evidence>
<evidence type="ECO:0000313" key="7">
    <source>
        <dbReference type="EMBL" id="QED40165.1"/>
    </source>
</evidence>
<organismHost>
    <name type="scientific">Lepidoptera</name>
    <name type="common">moths &amp; butterflies</name>
    <dbReference type="NCBI Taxonomy" id="7088"/>
</organismHost>
<reference evidence="2" key="3">
    <citation type="journal article" date="2008" name="J. Gen. Virol.">
        <title>Analysis of the genome of Spodoptera frugiperda nucleopolyhedrovirus (SfMNPV-19) and of the high genomic heterogeneity in group II nucleopolyhedroviruses.</title>
        <authorList>
            <person name="Wolff J.L."/>
            <person name="Valicente F.H."/>
            <person name="Martins R."/>
            <person name="Oliveira J.V."/>
            <person name="Zanotto P.M."/>
        </authorList>
    </citation>
    <scope>NUCLEOTIDE SEQUENCE</scope>
    <source>
        <strain evidence="2">19</strain>
    </source>
</reference>
<reference evidence="6" key="9">
    <citation type="submission" date="2019-02" db="EMBL/GenBank/DDBJ databases">
        <title>Genetic diversity of Spodoptera frugiperda multiple nucleopolyhedovirus and pathogenicity against corn- and rice-strain S. frugiperda larvae.</title>
        <authorList>
            <person name="Harrison R.L."/>
            <person name="Rowley D.L."/>
            <person name="Popham H.J."/>
        </authorList>
    </citation>
    <scope>NUCLEOTIDE SEQUENCE</scope>
    <source>
        <strain evidence="8">IIBBL BCIPV 1197</strain>
        <strain evidence="6">IIBBL BCIPV 281</strain>
        <strain evidence="7">IIBBL BCIPV 459</strain>
    </source>
</reference>
<reference evidence="10" key="11">
    <citation type="submission" date="2021-05" db="EMBL/GenBank/DDBJ databases">
        <title>Genome sequence of the Spodoptera frugiperda multiple nucleopolyhedrovirus (SfMNPV) isolated from the fall armyworm, Spodoptera frugiperda, in Nigeria, Africa.</title>
        <authorList>
            <person name="Wennmann J.T."/>
            <person name="Tepa-Yotto G.T."/>
            <person name="Jehle J.A."/>
            <person name="Goergen G."/>
        </authorList>
    </citation>
    <scope>NUCLEOTIDE SEQUENCE</scope>
    <source>
        <strain evidence="10">KA1</strain>
    </source>
</reference>
<evidence type="ECO:0000313" key="2">
    <source>
        <dbReference type="EMBL" id="ACA02664.1"/>
    </source>
</evidence>
<protein>
    <submittedName>
        <fullName evidence="9">Sf107</fullName>
    </submittedName>
</protein>
<proteinExistence type="predicted"/>
<evidence type="ECO:0000313" key="3">
    <source>
        <dbReference type="EMBL" id="ADV91339.1"/>
    </source>
</evidence>
<reference evidence="4" key="6">
    <citation type="journal article" date="2012" name="J. Invertebr. Pathol.">
        <title>Analysis of a naturally-occurring deletion mutant of Spodoptera frugiperda multiple nucleopolyhedrovirus reveals sf58 as a new per os infectivity factor of lepidopteran-infecting baculoviruses.</title>
        <authorList>
            <person name="Simon O."/>
            <person name="Palma L."/>
            <person name="Williams T."/>
            <person name="Lopez-Ferber M."/>
            <person name="Caballero P."/>
        </authorList>
    </citation>
    <scope>NUCLEOTIDE SEQUENCE</scope>
    <source>
        <strain evidence="4">Nicaraguan</strain>
    </source>
</reference>
<dbReference type="EMBL" id="EU258200">
    <property type="protein sequence ID" value="ACA02664.1"/>
    <property type="molecule type" value="Genomic_DNA"/>
</dbReference>
<dbReference type="EMBL" id="KF891883">
    <property type="protein sequence ID" value="AIW01517.1"/>
    <property type="molecule type" value="Genomic_DNA"/>
</dbReference>
<evidence type="ECO:0000313" key="6">
    <source>
        <dbReference type="EMBL" id="QED40020.1"/>
    </source>
</evidence>
<reference evidence="1 11" key="2">
    <citation type="journal article" date="2008" name="J. Gen. Virol.">
        <title>Genomic sequence analysis of a fast-killing isolate of Spodoptera frugiperda multiple nucleopolyhedrovirus.</title>
        <authorList>
            <person name="Harrison R.L."/>
            <person name="Puttler B."/>
            <person name="Popham H.J."/>
        </authorList>
    </citation>
    <scope>NUCLEOTIDE SEQUENCE [LARGE SCALE GENOMIC DNA]</scope>
    <source>
        <strain evidence="1">3AP2</strain>
    </source>
</reference>
<evidence type="ECO:0000313" key="5">
    <source>
        <dbReference type="EMBL" id="AIW01517.1"/>
    </source>
</evidence>
<evidence type="ECO:0000313" key="11">
    <source>
        <dbReference type="Proteomes" id="UP000204663"/>
    </source>
</evidence>
<evidence type="ECO:0000313" key="8">
    <source>
        <dbReference type="EMBL" id="QED40307.1"/>
    </source>
</evidence>
<reference evidence="1" key="4">
    <citation type="submission" date="2009-09" db="EMBL/GenBank/DDBJ databases">
        <authorList>
            <person name="Harrison R.L."/>
            <person name="Puttler B."/>
            <person name="Popham H.J."/>
        </authorList>
    </citation>
    <scope>NUCLEOTIDE SEQUENCE</scope>
    <source>
        <strain evidence="1">3AP2</strain>
    </source>
</reference>
<dbReference type="EMBL" id="EF035042">
    <property type="protein sequence ID" value="ABM45817.1"/>
    <property type="molecule type" value="Genomic_DNA"/>
</dbReference>
<dbReference type="Proteomes" id="UP000204663">
    <property type="component" value="Segment"/>
</dbReference>
<reference evidence="3" key="5">
    <citation type="journal article" date="2011" name="J. Invertebr. Pathol.">
        <title>Sequence comparison between three geographically distinct Spodoptera frugiperda multiple nucleopolyhedrovirus isolates: Detecting positively selected genes.</title>
        <authorList>
            <person name="Simon O."/>
            <person name="Palma L."/>
            <person name="Beperet I."/>
            <person name="Munoz D."/>
            <person name="Lopez-Ferber M."/>
            <person name="Caballero P."/>
            <person name="Williams T."/>
        </authorList>
    </citation>
    <scope>NUCLEOTIDE SEQUENCE</scope>
    <source>
        <strain evidence="3">Nicaraguan</strain>
    </source>
</reference>
<sequence>MDTEDIFDKFKIKMLSYDSYSKLGRYVFMRQENNDFLYLDKYTDKVQKFSHRFQTLTDLGDYLILVY</sequence>
<reference evidence="9" key="10">
    <citation type="journal article" date="2021" name="Infect. Genet. Evol.">
        <title>Genomic diversity in a population of Spodoptera frugiperda nucleopolyhedrovirus.</title>
        <authorList>
            <person name="Masson T."/>
            <person name="Fabre M.L."/>
            <person name="Pidre M.L."/>
            <person name="Niz J.M."/>
            <person name="Berretta M.F."/>
            <person name="Romanowski V."/>
            <person name="Ferrelli M.L."/>
        </authorList>
    </citation>
    <scope>NUCLEOTIDE SEQUENCE</scope>
    <source>
        <strain evidence="9">ARG-M</strain>
    </source>
</reference>
<keyword evidence="11" id="KW-1185">Reference proteome</keyword>
<accession>A1YJ97</accession>
<dbReference type="EMBL" id="MK503923">
    <property type="protein sequence ID" value="QED40020.1"/>
    <property type="molecule type" value="Genomic_DNA"/>
</dbReference>
<name>A1YJ97_NPVSF</name>
<reference evidence="5" key="8">
    <citation type="journal article" date="2015" name="BMC Genomics">
        <title>Evidence of recent interspecies horizontal gene transfer regarding nucleopolyhedrovirus infection of Spodoptera frugiperda.</title>
        <authorList>
            <person name="Barrera G.P."/>
            <person name="Belaich M.N."/>
            <person name="Patarroyo M.A."/>
            <person name="Villamizar L.F."/>
            <person name="Ghiringhelli P.D."/>
        </authorList>
    </citation>
    <scope>NUCLEOTIDE SEQUENCE</scope>
    <source>
        <strain evidence="5">Colombian</strain>
    </source>
</reference>
<organism evidence="1 11">
    <name type="scientific">Spodoptera frugiperda nuclear polyhedrosis virus</name>
    <name type="common">SfNPV</name>
    <dbReference type="NCBI Taxonomy" id="10455"/>
    <lineage>
        <taxon>Viruses</taxon>
        <taxon>Viruses incertae sedis</taxon>
        <taxon>Naldaviricetes</taxon>
        <taxon>Lefavirales</taxon>
        <taxon>Baculoviridae</taxon>
        <taxon>Alphabaculovirus</taxon>
        <taxon>Alphabaculovirus spofrugiperdae</taxon>
    </lineage>
</organism>
<reference evidence="2" key="1">
    <citation type="submission" date="2007-10" db="EMBL/GenBank/DDBJ databases">
        <authorList>
            <person name="Wolff J.L.C."/>
            <person name="Valicente F.H."/>
            <person name="Oliveira J.V.C."/>
            <person name="Zanotto P.M.A."/>
        </authorList>
    </citation>
    <scope>NUCLEOTIDE SEQUENCE</scope>
    <source>
        <strain evidence="2">19</strain>
    </source>
</reference>
<gene>
    <name evidence="10" type="primary">hypothetical protein</name>
    <name evidence="3" type="ORF">Sf107</name>
</gene>
<dbReference type="EMBL" id="JF899325">
    <property type="protein sequence ID" value="AFH59049.1"/>
    <property type="molecule type" value="Genomic_DNA"/>
</dbReference>
<evidence type="ECO:0000313" key="4">
    <source>
        <dbReference type="EMBL" id="AFH59049.1"/>
    </source>
</evidence>
<evidence type="ECO:0000313" key="1">
    <source>
        <dbReference type="EMBL" id="ABM45817.1"/>
    </source>
</evidence>
<dbReference type="RefSeq" id="YP_001036399.1">
    <property type="nucleotide sequence ID" value="NC_009011.2"/>
</dbReference>
<dbReference type="EMBL" id="MZ292981">
    <property type="protein sequence ID" value="QWS70924.1"/>
    <property type="molecule type" value="Genomic_DNA"/>
</dbReference>
<dbReference type="EMBL" id="MW162628">
    <property type="protein sequence ID" value="QRN46219.1"/>
    <property type="molecule type" value="Genomic_DNA"/>
</dbReference>
<dbReference type="EMBL" id="MK503924">
    <property type="protein sequence ID" value="QED40165.1"/>
    <property type="molecule type" value="Genomic_DNA"/>
</dbReference>
<reference evidence="5" key="7">
    <citation type="submission" date="2013-11" db="EMBL/GenBank/DDBJ databases">
        <authorList>
            <person name="Hoang H.T."/>
            <person name="Killian M.L."/>
            <person name="Madson D.M."/>
            <person name="Arruda P.H.E."/>
            <person name="Sun D."/>
            <person name="Schwartz K.J."/>
            <person name="Yoon K."/>
        </authorList>
    </citation>
    <scope>NUCLEOTIDE SEQUENCE</scope>
    <source>
        <strain evidence="5">Colombian</strain>
    </source>
</reference>